<dbReference type="Proteomes" id="UP000501427">
    <property type="component" value="Chromosome"/>
</dbReference>
<dbReference type="RefSeq" id="WP_111875158.1">
    <property type="nucleotide sequence ID" value="NZ_CAWPJG010000001.1"/>
</dbReference>
<keyword evidence="1" id="KW-0472">Membrane</keyword>
<protein>
    <recommendedName>
        <fullName evidence="4">DUF4234 domain-containing protein</fullName>
    </recommendedName>
</protein>
<keyword evidence="1" id="KW-1133">Transmembrane helix</keyword>
<keyword evidence="1" id="KW-0812">Transmembrane</keyword>
<evidence type="ECO:0000256" key="1">
    <source>
        <dbReference type="SAM" id="Phobius"/>
    </source>
</evidence>
<evidence type="ECO:0000313" key="2">
    <source>
        <dbReference type="EMBL" id="QJT22995.1"/>
    </source>
</evidence>
<dbReference type="AlphaFoldDB" id="A0A6M4YEB4"/>
<feature type="transmembrane region" description="Helical" evidence="1">
    <location>
        <begin position="75"/>
        <end position="96"/>
    </location>
</feature>
<reference evidence="2 3" key="1">
    <citation type="submission" date="2019-03" db="EMBL/GenBank/DDBJ databases">
        <title>Novel transposon Tn6433 accelerates the dissemination of tet(E) in Aeromonas from aerobic biofilm under oxytetracycline stress.</title>
        <authorList>
            <person name="Shi Y."/>
            <person name="Tian Z."/>
            <person name="Zhang Y."/>
            <person name="Zhang H."/>
            <person name="Yang M."/>
        </authorList>
    </citation>
    <scope>NUCLEOTIDE SEQUENCE [LARGE SCALE GENOMIC DNA]</scope>
    <source>
        <strain evidence="2 3">T0.1-19</strain>
    </source>
</reference>
<feature type="transmembrane region" description="Helical" evidence="1">
    <location>
        <begin position="53"/>
        <end position="69"/>
    </location>
</feature>
<evidence type="ECO:0008006" key="4">
    <source>
        <dbReference type="Google" id="ProtNLM"/>
    </source>
</evidence>
<dbReference type="EMBL" id="CP038441">
    <property type="protein sequence ID" value="QJT22995.1"/>
    <property type="molecule type" value="Genomic_DNA"/>
</dbReference>
<evidence type="ECO:0000313" key="3">
    <source>
        <dbReference type="Proteomes" id="UP000501427"/>
    </source>
</evidence>
<accession>A0A6M4YEB4</accession>
<organism evidence="2 3">
    <name type="scientific">Aeromonas media</name>
    <dbReference type="NCBI Taxonomy" id="651"/>
    <lineage>
        <taxon>Bacteria</taxon>
        <taxon>Pseudomonadati</taxon>
        <taxon>Pseudomonadota</taxon>
        <taxon>Gammaproteobacteria</taxon>
        <taxon>Aeromonadales</taxon>
        <taxon>Aeromonadaceae</taxon>
        <taxon>Aeromonas</taxon>
    </lineage>
</organism>
<gene>
    <name evidence="2" type="ORF">E4184_17310</name>
</gene>
<name>A0A6M4YEB4_AERME</name>
<proteinExistence type="predicted"/>
<feature type="transmembrane region" description="Helical" evidence="1">
    <location>
        <begin position="15"/>
        <end position="32"/>
    </location>
</feature>
<sequence>MSTINELKDKLDTKTLNFALLGLVTGSIYNILWMNKATQIIAESTKTKLVDNTYIIWVSVCLGMSYLLSGTGDEIVSILSGILTIASMVLHVVWAFKARAALTSYALNEHRIDLKMNAFYTIIFHVFYINYCINDLPEAERKQRILSGQTSPAVER</sequence>